<dbReference type="SUPFAM" id="SSF57701">
    <property type="entry name" value="Zn2/Cys6 DNA-binding domain"/>
    <property type="match status" value="1"/>
</dbReference>
<proteinExistence type="predicted"/>
<dbReference type="InterPro" id="IPR036864">
    <property type="entry name" value="Zn2-C6_fun-type_DNA-bd_sf"/>
</dbReference>
<evidence type="ECO:0000313" key="10">
    <source>
        <dbReference type="Proteomes" id="UP000825890"/>
    </source>
</evidence>
<dbReference type="PROSITE" id="PS00463">
    <property type="entry name" value="ZN2_CY6_FUNGAL_1"/>
    <property type="match status" value="1"/>
</dbReference>
<dbReference type="CDD" id="cd12148">
    <property type="entry name" value="fungal_TF_MHR"/>
    <property type="match status" value="1"/>
</dbReference>
<organism evidence="9 10">
    <name type="scientific">Cercospora kikuchii</name>
    <dbReference type="NCBI Taxonomy" id="84275"/>
    <lineage>
        <taxon>Eukaryota</taxon>
        <taxon>Fungi</taxon>
        <taxon>Dikarya</taxon>
        <taxon>Ascomycota</taxon>
        <taxon>Pezizomycotina</taxon>
        <taxon>Dothideomycetes</taxon>
        <taxon>Dothideomycetidae</taxon>
        <taxon>Mycosphaerellales</taxon>
        <taxon>Mycosphaerellaceae</taxon>
        <taxon>Cercospora</taxon>
    </lineage>
</organism>
<dbReference type="EMBL" id="BOLY01000003">
    <property type="protein sequence ID" value="GIZ42265.1"/>
    <property type="molecule type" value="Genomic_DNA"/>
</dbReference>
<dbReference type="SMART" id="SM00906">
    <property type="entry name" value="Fungal_trans"/>
    <property type="match status" value="1"/>
</dbReference>
<evidence type="ECO:0000256" key="3">
    <source>
        <dbReference type="ARBA" id="ARBA00023015"/>
    </source>
</evidence>
<reference evidence="9 10" key="1">
    <citation type="submission" date="2021-01" db="EMBL/GenBank/DDBJ databases">
        <title>Cercospora kikuchii MAFF 305040 whole genome shotgun sequence.</title>
        <authorList>
            <person name="Kashiwa T."/>
            <person name="Suzuki T."/>
        </authorList>
    </citation>
    <scope>NUCLEOTIDE SEQUENCE [LARGE SCALE GENOMIC DNA]</scope>
    <source>
        <strain evidence="9 10">MAFF 305040</strain>
    </source>
</reference>
<dbReference type="InterPro" id="IPR007219">
    <property type="entry name" value="XnlR_reg_dom"/>
</dbReference>
<keyword evidence="10" id="KW-1185">Reference proteome</keyword>
<keyword evidence="4" id="KW-0238">DNA-binding</keyword>
<evidence type="ECO:0000256" key="5">
    <source>
        <dbReference type="ARBA" id="ARBA00023163"/>
    </source>
</evidence>
<keyword evidence="6" id="KW-0539">Nucleus</keyword>
<evidence type="ECO:0000256" key="6">
    <source>
        <dbReference type="ARBA" id="ARBA00023242"/>
    </source>
</evidence>
<evidence type="ECO:0000256" key="4">
    <source>
        <dbReference type="ARBA" id="ARBA00023125"/>
    </source>
</evidence>
<keyword evidence="2" id="KW-0479">Metal-binding</keyword>
<feature type="region of interest" description="Disordered" evidence="7">
    <location>
        <begin position="1"/>
        <end position="23"/>
    </location>
</feature>
<accession>A0A9P3CM94</accession>
<evidence type="ECO:0000256" key="1">
    <source>
        <dbReference type="ARBA" id="ARBA00004123"/>
    </source>
</evidence>
<dbReference type="PROSITE" id="PS50048">
    <property type="entry name" value="ZN2_CY6_FUNGAL_2"/>
    <property type="match status" value="1"/>
</dbReference>
<evidence type="ECO:0000313" key="9">
    <source>
        <dbReference type="EMBL" id="GIZ42265.1"/>
    </source>
</evidence>
<evidence type="ECO:0000259" key="8">
    <source>
        <dbReference type="PROSITE" id="PS50048"/>
    </source>
</evidence>
<dbReference type="PANTHER" id="PTHR47540">
    <property type="entry name" value="THIAMINE REPRESSIBLE GENES REGULATORY PROTEIN THI5"/>
    <property type="match status" value="1"/>
</dbReference>
<dbReference type="InterPro" id="IPR051711">
    <property type="entry name" value="Stress_Response_Reg"/>
</dbReference>
<dbReference type="PANTHER" id="PTHR47540:SF6">
    <property type="entry name" value="ZN(II)2CYS6 TRANSCRIPTION FACTOR (EUROFUNG)"/>
    <property type="match status" value="1"/>
</dbReference>
<dbReference type="GO" id="GO:0000981">
    <property type="term" value="F:DNA-binding transcription factor activity, RNA polymerase II-specific"/>
    <property type="evidence" value="ECO:0007669"/>
    <property type="project" value="InterPro"/>
</dbReference>
<keyword evidence="5" id="KW-0804">Transcription</keyword>
<dbReference type="AlphaFoldDB" id="A0A9P3CM94"/>
<evidence type="ECO:0000256" key="2">
    <source>
        <dbReference type="ARBA" id="ARBA00022723"/>
    </source>
</evidence>
<keyword evidence="3" id="KW-0805">Transcription regulation</keyword>
<dbReference type="InterPro" id="IPR001138">
    <property type="entry name" value="Zn2Cys6_DnaBD"/>
</dbReference>
<sequence length="653" mass="73415">MTVSSSTIRTKEALPRARARAGGRLKACRRCHSRKVRCNGDSPCDSCRRSGKEDECDYATPQRRRTQATQHDAHVPNTASAHNGEVHSHEPRGDGPSNTSVNHHEARSNQGRVSLSRDPALLHGPWFVNMDVPYTPILVAESSDSAFATRFRQTISTSQQDHLPRVDFVSDEDILALSEAEYIWPSPARAHFLLDTALKRLGRTYHILLRNVVFEELEALNRSPASTDFLTKSKLLAAFAVGELYATRTRTADNAFPGLGYFAKATRILQISPERPVLGFIEVKLLLSFYSLCLNRRHSAYSLAGQAVRLAVVMGLHLEVPPAVLPDPALREHRRRLWWTAYTFDRMWSAKLGFPHAVSDDDITVDFPSDHLEQDDTTDSLHPSFFAARVSLARSASRIITSIYTRTSRDTRLSEKVQSVSRDLRVWMDKLPHDLKIDSADQYKMDPRACSLQLLFNQLLILATRPVLLHVLKTRIANPDSDIGVPKSALGLAEACVTCARHSYSLLTDKWTNGSLMLFDYFDTQYLFSSSIILAISSLWERDSSYLDRHRLECITGLLAQLKQNGNLPAAEFCQHTDAMLPLMADLESRLRAQPSRHATLNEPPTDYSLGGITLMEPFFQNLLAQPDAELQFIDQADFLDLDLGPLWPDMRV</sequence>
<name>A0A9P3CM94_9PEZI</name>
<protein>
    <recommendedName>
        <fullName evidence="8">Zn(2)-C6 fungal-type domain-containing protein</fullName>
    </recommendedName>
</protein>
<dbReference type="CDD" id="cd00067">
    <property type="entry name" value="GAL4"/>
    <property type="match status" value="1"/>
</dbReference>
<dbReference type="GeneID" id="68291115"/>
<comment type="subcellular location">
    <subcellularLocation>
        <location evidence="1">Nucleus</location>
    </subcellularLocation>
</comment>
<dbReference type="SMART" id="SM00066">
    <property type="entry name" value="GAL4"/>
    <property type="match status" value="1"/>
</dbReference>
<dbReference type="Pfam" id="PF00172">
    <property type="entry name" value="Zn_clus"/>
    <property type="match status" value="1"/>
</dbReference>
<feature type="region of interest" description="Disordered" evidence="7">
    <location>
        <begin position="36"/>
        <end position="115"/>
    </location>
</feature>
<dbReference type="Gene3D" id="4.10.240.10">
    <property type="entry name" value="Zn(2)-C6 fungal-type DNA-binding domain"/>
    <property type="match status" value="1"/>
</dbReference>
<feature type="domain" description="Zn(2)-C6 fungal-type" evidence="8">
    <location>
        <begin position="27"/>
        <end position="58"/>
    </location>
</feature>
<dbReference type="Proteomes" id="UP000825890">
    <property type="component" value="Unassembled WGS sequence"/>
</dbReference>
<dbReference type="GO" id="GO:0043565">
    <property type="term" value="F:sequence-specific DNA binding"/>
    <property type="evidence" value="ECO:0007669"/>
    <property type="project" value="TreeGrafter"/>
</dbReference>
<gene>
    <name evidence="9" type="ORF">CKM354_000554000</name>
</gene>
<dbReference type="Pfam" id="PF04082">
    <property type="entry name" value="Fungal_trans"/>
    <property type="match status" value="1"/>
</dbReference>
<dbReference type="RefSeq" id="XP_044656752.1">
    <property type="nucleotide sequence ID" value="XM_044800817.1"/>
</dbReference>
<dbReference type="GO" id="GO:0006351">
    <property type="term" value="P:DNA-templated transcription"/>
    <property type="evidence" value="ECO:0007669"/>
    <property type="project" value="InterPro"/>
</dbReference>
<feature type="compositionally biased region" description="Basic and acidic residues" evidence="7">
    <location>
        <begin position="84"/>
        <end position="93"/>
    </location>
</feature>
<comment type="caution">
    <text evidence="9">The sequence shown here is derived from an EMBL/GenBank/DDBJ whole genome shotgun (WGS) entry which is preliminary data.</text>
</comment>
<dbReference type="OrthoDB" id="3266505at2759"/>
<evidence type="ECO:0000256" key="7">
    <source>
        <dbReference type="SAM" id="MobiDB-lite"/>
    </source>
</evidence>
<dbReference type="GO" id="GO:0045944">
    <property type="term" value="P:positive regulation of transcription by RNA polymerase II"/>
    <property type="evidence" value="ECO:0007669"/>
    <property type="project" value="TreeGrafter"/>
</dbReference>
<dbReference type="GO" id="GO:0008270">
    <property type="term" value="F:zinc ion binding"/>
    <property type="evidence" value="ECO:0007669"/>
    <property type="project" value="InterPro"/>
</dbReference>
<dbReference type="GO" id="GO:0005634">
    <property type="term" value="C:nucleus"/>
    <property type="evidence" value="ECO:0007669"/>
    <property type="project" value="UniProtKB-SubCell"/>
</dbReference>